<evidence type="ECO:0000313" key="2">
    <source>
        <dbReference type="Proteomes" id="UP000475214"/>
    </source>
</evidence>
<keyword evidence="2" id="KW-1185">Reference proteome</keyword>
<comment type="caution">
    <text evidence="1">The sequence shown here is derived from an EMBL/GenBank/DDBJ whole genome shotgun (WGS) entry which is preliminary data.</text>
</comment>
<proteinExistence type="predicted"/>
<dbReference type="EMBL" id="JAAGOA010000006">
    <property type="protein sequence ID" value="NEE00626.1"/>
    <property type="molecule type" value="Genomic_DNA"/>
</dbReference>
<dbReference type="InterPro" id="IPR012349">
    <property type="entry name" value="Split_barrel_FMN-bd"/>
</dbReference>
<accession>A0A6L9S650</accession>
<evidence type="ECO:0000313" key="1">
    <source>
        <dbReference type="EMBL" id="NEE00626.1"/>
    </source>
</evidence>
<sequence>MTVLEEDDCWQLLDTSSVARLAVLVGDDLEIFPINYVVDGRAIVFRTGEGTKLAAVTIARNVAMEIDGYHRARREAWSVVVKGTAERVEDFDEIYQTEELPLRSWSDHPKQWFVRLLPQQVTGRRFAVAGY</sequence>
<dbReference type="InterPro" id="IPR024747">
    <property type="entry name" value="Pyridox_Oxase-rel"/>
</dbReference>
<dbReference type="Pfam" id="PF12900">
    <property type="entry name" value="Pyridox_ox_2"/>
    <property type="match status" value="1"/>
</dbReference>
<gene>
    <name evidence="1" type="ORF">G1H10_10645</name>
</gene>
<reference evidence="1 2" key="1">
    <citation type="submission" date="2020-02" db="EMBL/GenBank/DDBJ databases">
        <authorList>
            <person name="Li X.-J."/>
            <person name="Han X.-M."/>
        </authorList>
    </citation>
    <scope>NUCLEOTIDE SEQUENCE [LARGE SCALE GENOMIC DNA]</scope>
    <source>
        <strain evidence="1 2">CCTCC AB 2017055</strain>
    </source>
</reference>
<protein>
    <submittedName>
        <fullName evidence="1">Pyridoxamine 5'-phosphate oxidase family protein</fullName>
    </submittedName>
</protein>
<dbReference type="Proteomes" id="UP000475214">
    <property type="component" value="Unassembled WGS sequence"/>
</dbReference>
<dbReference type="Gene3D" id="2.30.110.10">
    <property type="entry name" value="Electron Transport, Fmn-binding Protein, Chain A"/>
    <property type="match status" value="1"/>
</dbReference>
<name>A0A6L9S650_9ACTN</name>
<dbReference type="SUPFAM" id="SSF50475">
    <property type="entry name" value="FMN-binding split barrel"/>
    <property type="match status" value="1"/>
</dbReference>
<organism evidence="1 2">
    <name type="scientific">Phytoactinopolyspora halotolerans</name>
    <dbReference type="NCBI Taxonomy" id="1981512"/>
    <lineage>
        <taxon>Bacteria</taxon>
        <taxon>Bacillati</taxon>
        <taxon>Actinomycetota</taxon>
        <taxon>Actinomycetes</taxon>
        <taxon>Jiangellales</taxon>
        <taxon>Jiangellaceae</taxon>
        <taxon>Phytoactinopolyspora</taxon>
    </lineage>
</organism>
<dbReference type="AlphaFoldDB" id="A0A6L9S650"/>